<evidence type="ECO:0000313" key="3">
    <source>
        <dbReference type="Proteomes" id="UP000184476"/>
    </source>
</evidence>
<protein>
    <submittedName>
        <fullName evidence="2">Uncharacterized membrane protein</fullName>
    </submittedName>
</protein>
<name>A0A1M4U915_9BACL</name>
<proteinExistence type="predicted"/>
<accession>A0A1M4U915</accession>
<reference evidence="2 3" key="1">
    <citation type="submission" date="2016-11" db="EMBL/GenBank/DDBJ databases">
        <authorList>
            <person name="Jaros S."/>
            <person name="Januszkiewicz K."/>
            <person name="Wedrychowicz H."/>
        </authorList>
    </citation>
    <scope>NUCLEOTIDE SEQUENCE [LARGE SCALE GENOMIC DNA]</scope>
    <source>
        <strain evidence="2 3">DSM 44666</strain>
    </source>
</reference>
<dbReference type="EMBL" id="FQVL01000001">
    <property type="protein sequence ID" value="SHE53215.1"/>
    <property type="molecule type" value="Genomic_DNA"/>
</dbReference>
<feature type="transmembrane region" description="Helical" evidence="1">
    <location>
        <begin position="134"/>
        <end position="159"/>
    </location>
</feature>
<dbReference type="Proteomes" id="UP000184476">
    <property type="component" value="Unassembled WGS sequence"/>
</dbReference>
<evidence type="ECO:0000313" key="2">
    <source>
        <dbReference type="EMBL" id="SHE53215.1"/>
    </source>
</evidence>
<evidence type="ECO:0000256" key="1">
    <source>
        <dbReference type="SAM" id="Phobius"/>
    </source>
</evidence>
<feature type="transmembrane region" description="Helical" evidence="1">
    <location>
        <begin position="90"/>
        <end position="122"/>
    </location>
</feature>
<dbReference type="AlphaFoldDB" id="A0A1M4U915"/>
<dbReference type="STRING" id="112248.SAMN05444392_101878"/>
<gene>
    <name evidence="2" type="ORF">SAMN05444392_101878</name>
</gene>
<keyword evidence="3" id="KW-1185">Reference proteome</keyword>
<organism evidence="2 3">
    <name type="scientific">Seinonella peptonophila</name>
    <dbReference type="NCBI Taxonomy" id="112248"/>
    <lineage>
        <taxon>Bacteria</taxon>
        <taxon>Bacillati</taxon>
        <taxon>Bacillota</taxon>
        <taxon>Bacilli</taxon>
        <taxon>Bacillales</taxon>
        <taxon>Thermoactinomycetaceae</taxon>
        <taxon>Seinonella</taxon>
    </lineage>
</organism>
<dbReference type="RefSeq" id="WP_073152475.1">
    <property type="nucleotide sequence ID" value="NZ_FQVL01000001.1"/>
</dbReference>
<keyword evidence="1" id="KW-0812">Transmembrane</keyword>
<keyword evidence="1" id="KW-1133">Transmembrane helix</keyword>
<dbReference type="Pfam" id="PF22564">
    <property type="entry name" value="HAAS"/>
    <property type="match status" value="1"/>
</dbReference>
<keyword evidence="1" id="KW-0472">Membrane</keyword>
<sequence>MTKDDFFNELQRRLEKLPATEREEILADYEEHFQHAQFEGKEEQEILASLGSPRKLSKELLADYYLGQAKEKNSYANLLRAVFKTLGLGFFNLIFVIGPFLAVIGVLLALMVVSVALILTPFAMIGSAIWIHDWLLSLLGIFITFMLAGIGLMLGAGVIRFSKAFYRWFTNYLQSNLRLIRGVQKNE</sequence>